<evidence type="ECO:0000313" key="3">
    <source>
        <dbReference type="Proteomes" id="UP000004994"/>
    </source>
</evidence>
<name>A0A3Q7JBW7_SOLLC</name>
<reference evidence="2" key="1">
    <citation type="journal article" date="2012" name="Nature">
        <title>The tomato genome sequence provides insights into fleshy fruit evolution.</title>
        <authorList>
            <consortium name="Tomato Genome Consortium"/>
        </authorList>
    </citation>
    <scope>NUCLEOTIDE SEQUENCE [LARGE SCALE GENOMIC DNA]</scope>
    <source>
        <strain evidence="2">cv. Heinz 1706</strain>
    </source>
</reference>
<dbReference type="InParanoid" id="A0A3Q7JBW7"/>
<protein>
    <submittedName>
        <fullName evidence="2">Uncharacterized protein</fullName>
    </submittedName>
</protein>
<sequence length="68" mass="7737">MEANKLVIVFLMCIVVMSTVHNTTAELFKGCYDECVKDCTESICRNKCEIECDCLDNREKLNSLKPSN</sequence>
<proteinExistence type="predicted"/>
<dbReference type="PaxDb" id="4081-Solyc12g062910.1.1"/>
<organism evidence="2">
    <name type="scientific">Solanum lycopersicum</name>
    <name type="common">Tomato</name>
    <name type="synonym">Lycopersicon esculentum</name>
    <dbReference type="NCBI Taxonomy" id="4081"/>
    <lineage>
        <taxon>Eukaryota</taxon>
        <taxon>Viridiplantae</taxon>
        <taxon>Streptophyta</taxon>
        <taxon>Embryophyta</taxon>
        <taxon>Tracheophyta</taxon>
        <taxon>Spermatophyta</taxon>
        <taxon>Magnoliopsida</taxon>
        <taxon>eudicotyledons</taxon>
        <taxon>Gunneridae</taxon>
        <taxon>Pentapetalae</taxon>
        <taxon>asterids</taxon>
        <taxon>lamiids</taxon>
        <taxon>Solanales</taxon>
        <taxon>Solanaceae</taxon>
        <taxon>Solanoideae</taxon>
        <taxon>Solaneae</taxon>
        <taxon>Solanum</taxon>
        <taxon>Solanum subgen. Lycopersicon</taxon>
    </lineage>
</organism>
<dbReference type="AlphaFoldDB" id="A0A3Q7JBW7"/>
<feature type="signal peptide" evidence="1">
    <location>
        <begin position="1"/>
        <end position="25"/>
    </location>
</feature>
<dbReference type="InterPro" id="IPR036466">
    <property type="entry name" value="Pollen_allergen_ole-e-6_sf"/>
</dbReference>
<feature type="chain" id="PRO_5018703836" evidence="1">
    <location>
        <begin position="26"/>
        <end position="68"/>
    </location>
</feature>
<reference evidence="2" key="2">
    <citation type="submission" date="2019-01" db="UniProtKB">
        <authorList>
            <consortium name="EnsemblPlants"/>
        </authorList>
    </citation>
    <scope>IDENTIFICATION</scope>
    <source>
        <strain evidence="2">cv. Heinz 1706</strain>
    </source>
</reference>
<keyword evidence="1" id="KW-0732">Signal</keyword>
<dbReference type="SUPFAM" id="SSF111388">
    <property type="entry name" value="Pollen allergen ole e 6"/>
    <property type="match status" value="1"/>
</dbReference>
<evidence type="ECO:0000256" key="1">
    <source>
        <dbReference type="SAM" id="SignalP"/>
    </source>
</evidence>
<keyword evidence="3" id="KW-1185">Reference proteome</keyword>
<evidence type="ECO:0000313" key="2">
    <source>
        <dbReference type="EnsemblPlants" id="Solyc12g062910.2.1"/>
    </source>
</evidence>
<accession>A0A3Q7JBW7</accession>
<dbReference type="Proteomes" id="UP000004994">
    <property type="component" value="Chromosome 12"/>
</dbReference>
<dbReference type="EnsemblPlants" id="Solyc12g062910.2.1">
    <property type="protein sequence ID" value="Solyc12g062910.2.1"/>
    <property type="gene ID" value="Solyc12g062910.2"/>
</dbReference>
<dbReference type="SMR" id="A0A3Q7JBW7"/>
<dbReference type="Gramene" id="Solyc12g062910.2.1">
    <property type="protein sequence ID" value="Solyc12g062910.2.1"/>
    <property type="gene ID" value="Solyc12g062910.2"/>
</dbReference>